<dbReference type="Pfam" id="PF04187">
    <property type="entry name" value="Cofac_haem_bdg"/>
    <property type="match status" value="1"/>
</dbReference>
<keyword evidence="3" id="KW-0408">Iron</keyword>
<dbReference type="SUPFAM" id="SSF159501">
    <property type="entry name" value="EreA/ChaN-like"/>
    <property type="match status" value="1"/>
</dbReference>
<dbReference type="CDD" id="cd03467">
    <property type="entry name" value="Rieske"/>
    <property type="match status" value="1"/>
</dbReference>
<dbReference type="InterPro" id="IPR007314">
    <property type="entry name" value="Cofac_haem-bd_dom"/>
</dbReference>
<dbReference type="GO" id="GO:0046872">
    <property type="term" value="F:metal ion binding"/>
    <property type="evidence" value="ECO:0007669"/>
    <property type="project" value="UniProtKB-KW"/>
</dbReference>
<keyword evidence="1" id="KW-0001">2Fe-2S</keyword>
<keyword evidence="2" id="KW-0479">Metal-binding</keyword>
<dbReference type="AlphaFoldDB" id="A0AAD7XPD3"/>
<evidence type="ECO:0000313" key="8">
    <source>
        <dbReference type="EMBL" id="KAJ8608261.1"/>
    </source>
</evidence>
<dbReference type="Gene3D" id="2.102.10.10">
    <property type="entry name" value="Rieske [2Fe-2S] iron-sulphur domain"/>
    <property type="match status" value="1"/>
</dbReference>
<dbReference type="SUPFAM" id="SSF50022">
    <property type="entry name" value="ISP domain"/>
    <property type="match status" value="1"/>
</dbReference>
<evidence type="ECO:0000259" key="7">
    <source>
        <dbReference type="PROSITE" id="PS51296"/>
    </source>
</evidence>
<evidence type="ECO:0000256" key="2">
    <source>
        <dbReference type="ARBA" id="ARBA00022723"/>
    </source>
</evidence>
<dbReference type="Gene3D" id="3.40.50.11550">
    <property type="match status" value="1"/>
</dbReference>
<dbReference type="EMBL" id="JAQMWT010000177">
    <property type="protein sequence ID" value="KAJ8608261.1"/>
    <property type="molecule type" value="Genomic_DNA"/>
</dbReference>
<accession>A0AAD7XPD3</accession>
<evidence type="ECO:0000256" key="6">
    <source>
        <dbReference type="SAM" id="MobiDB-lite"/>
    </source>
</evidence>
<dbReference type="CDD" id="cd14727">
    <property type="entry name" value="ChanN-like"/>
    <property type="match status" value="1"/>
</dbReference>
<sequence length="578" mass="62372">MMTSPEGRRQSWHLAAPPGALARDGRVHATIEDRHVTLIRRGRNVFALDSICYHAGGPLGAGNIEDIVVDGESIPCVRCPWHHYLISLIDGEKWYSALERDDSGALVPAGWRSSEERLQRVHDVEERPDGIYVRLRLEGEIRSDNYAFRSDCAAGLSRRRRAGGNDAGADGRRGRAGGNDAGADGRTMQMHAFFVWVATSVDALQQQSCGAGRREFIVGAGAVVAAPTPPGHAYGGENGALDAAVELGALGGTRPYVVHDGRELQSVNPRDAVAMLISADTIWLGEHHEAQNDREMQAGIIAAIAVAKARRNQRPCVGVGLEAVRAEFQPALDAYVAGEFGKNVDALRVAARWDEHWPFPISSYASVLDMCRELGLPLVALGASSDELAAVEKDGLSALDVAGWERLSLPEGAASFASFSSTRAFNRYAHDVLSPSMMEDPAFANQFCSRIVWDESMAARAAEWIEAHHRSDPTLVVLAGAEHVTFGCGAPARCARRLDRTGDRFAAKSVLLNPRPDDFVIPPAGANGPLTLGLKFAADDDQPNTEEAFNMAQVDSRGSTNLPLSDLVWFSPWTPDCV</sequence>
<comment type="caution">
    <text evidence="8">The sequence shown here is derived from an EMBL/GenBank/DDBJ whole genome shotgun (WGS) entry which is preliminary data.</text>
</comment>
<name>A0AAD7XPD3_9STRA</name>
<reference evidence="8" key="1">
    <citation type="submission" date="2023-01" db="EMBL/GenBank/DDBJ databases">
        <title>Metagenome sequencing of chrysophaentin producing Chrysophaeum taylorii.</title>
        <authorList>
            <person name="Davison J."/>
            <person name="Bewley C."/>
        </authorList>
    </citation>
    <scope>NUCLEOTIDE SEQUENCE</scope>
    <source>
        <strain evidence="8">NIES-1699</strain>
    </source>
</reference>
<dbReference type="Pfam" id="PF22543">
    <property type="entry name" value="Rieske_4"/>
    <property type="match status" value="1"/>
</dbReference>
<keyword evidence="9" id="KW-1185">Reference proteome</keyword>
<dbReference type="GO" id="GO:0051537">
    <property type="term" value="F:2 iron, 2 sulfur cluster binding"/>
    <property type="evidence" value="ECO:0007669"/>
    <property type="project" value="UniProtKB-KW"/>
</dbReference>
<evidence type="ECO:0000313" key="9">
    <source>
        <dbReference type="Proteomes" id="UP001230188"/>
    </source>
</evidence>
<dbReference type="PROSITE" id="PS51296">
    <property type="entry name" value="RIESKE"/>
    <property type="match status" value="1"/>
</dbReference>
<dbReference type="PANTHER" id="PTHR21496:SF0">
    <property type="entry name" value="RIESKE DOMAIN-CONTAINING PROTEIN"/>
    <property type="match status" value="1"/>
</dbReference>
<dbReference type="Proteomes" id="UP001230188">
    <property type="component" value="Unassembled WGS sequence"/>
</dbReference>
<dbReference type="PANTHER" id="PTHR21496">
    <property type="entry name" value="FERREDOXIN-RELATED"/>
    <property type="match status" value="1"/>
</dbReference>
<dbReference type="InterPro" id="IPR017941">
    <property type="entry name" value="Rieske_2Fe-2S"/>
</dbReference>
<dbReference type="InterPro" id="IPR054716">
    <property type="entry name" value="Sol_Rieske_ferrdox_dom"/>
</dbReference>
<protein>
    <recommendedName>
        <fullName evidence="7">Rieske domain-containing protein</fullName>
    </recommendedName>
</protein>
<comment type="cofactor">
    <cofactor evidence="5">
        <name>[2Fe-2S] cluster</name>
        <dbReference type="ChEBI" id="CHEBI:190135"/>
    </cofactor>
</comment>
<evidence type="ECO:0000256" key="1">
    <source>
        <dbReference type="ARBA" id="ARBA00022714"/>
    </source>
</evidence>
<feature type="region of interest" description="Disordered" evidence="6">
    <location>
        <begin position="159"/>
        <end position="182"/>
    </location>
</feature>
<evidence type="ECO:0000256" key="4">
    <source>
        <dbReference type="ARBA" id="ARBA00023014"/>
    </source>
</evidence>
<organism evidence="8 9">
    <name type="scientific">Chrysophaeum taylorii</name>
    <dbReference type="NCBI Taxonomy" id="2483200"/>
    <lineage>
        <taxon>Eukaryota</taxon>
        <taxon>Sar</taxon>
        <taxon>Stramenopiles</taxon>
        <taxon>Ochrophyta</taxon>
        <taxon>Pelagophyceae</taxon>
        <taxon>Pelagomonadales</taxon>
        <taxon>Pelagomonadaceae</taxon>
        <taxon>Chrysophaeum</taxon>
    </lineage>
</organism>
<feature type="domain" description="Rieske" evidence="7">
    <location>
        <begin position="12"/>
        <end position="133"/>
    </location>
</feature>
<gene>
    <name evidence="8" type="ORF">CTAYLR_007289</name>
</gene>
<evidence type="ECO:0000256" key="5">
    <source>
        <dbReference type="ARBA" id="ARBA00034078"/>
    </source>
</evidence>
<proteinExistence type="predicted"/>
<dbReference type="InterPro" id="IPR036922">
    <property type="entry name" value="Rieske_2Fe-2S_sf"/>
</dbReference>
<evidence type="ECO:0000256" key="3">
    <source>
        <dbReference type="ARBA" id="ARBA00023004"/>
    </source>
</evidence>
<keyword evidence="4" id="KW-0411">Iron-sulfur</keyword>